<sequence length="383" mass="42068">MERWKEVKTGWGAYDRRDGGEHDESAGPMGQSAAVERGPTTDAPVELELDSASKIDAVQNFSAKLTPMVSGRSDSFRLNFEHLTGSNAGSRLDTRWGALVANILMQDRFQHAHVEVTPPRKMAAATQLARTGLMYALARHHDLEFSGDDGEFARKCQPWKRDWVPVKPQLSLFDLGGEGIEPTAVGEKVVAFVNPRSSRIEVNARRNAIYPWLLEYMGTAKSATTMEVLDDLSTTTTELIDNIQEHARTRNGILTISEVSGDHRERGSVQIVALDDGQGVPASIRERDPSADVESVMLGYLNGTQEARSGGRGAGFRKLAELAAKYHARLTVASGPFEKGAKTILIDHDFAGDHIVRTVDHNENIDIHGTVVVIRIPHDTLTR</sequence>
<protein>
    <submittedName>
        <fullName evidence="2">Uncharacterized protein</fullName>
    </submittedName>
</protein>
<reference evidence="2" key="1">
    <citation type="submission" date="2023-10" db="EMBL/GenBank/DDBJ databases">
        <title>Development of a sustainable strategy for remediation of hydrocarbon-contaminated territories based on the waste exchange concept.</title>
        <authorList>
            <person name="Krivoruchko A."/>
        </authorList>
    </citation>
    <scope>NUCLEOTIDE SEQUENCE</scope>
    <source>
        <strain evidence="2">IEGM 1279</strain>
    </source>
</reference>
<dbReference type="Proteomes" id="UP001185922">
    <property type="component" value="Unassembled WGS sequence"/>
</dbReference>
<evidence type="ECO:0000313" key="3">
    <source>
        <dbReference type="Proteomes" id="UP001185922"/>
    </source>
</evidence>
<gene>
    <name evidence="2" type="ORF">R3Q15_02280</name>
</gene>
<dbReference type="InterPro" id="IPR036890">
    <property type="entry name" value="HATPase_C_sf"/>
</dbReference>
<dbReference type="Gene3D" id="3.30.565.10">
    <property type="entry name" value="Histidine kinase-like ATPase, C-terminal domain"/>
    <property type="match status" value="1"/>
</dbReference>
<dbReference type="SUPFAM" id="SSF55874">
    <property type="entry name" value="ATPase domain of HSP90 chaperone/DNA topoisomerase II/histidine kinase"/>
    <property type="match status" value="1"/>
</dbReference>
<comment type="caution">
    <text evidence="2">The sequence shown here is derived from an EMBL/GenBank/DDBJ whole genome shotgun (WGS) entry which is preliminary data.</text>
</comment>
<feature type="region of interest" description="Disordered" evidence="1">
    <location>
        <begin position="1"/>
        <end position="39"/>
    </location>
</feature>
<dbReference type="EMBL" id="JAWLKH010000002">
    <property type="protein sequence ID" value="MDV6310737.1"/>
    <property type="molecule type" value="Genomic_DNA"/>
</dbReference>
<accession>A0AAE4R2V0</accession>
<proteinExistence type="predicted"/>
<evidence type="ECO:0000256" key="1">
    <source>
        <dbReference type="SAM" id="MobiDB-lite"/>
    </source>
</evidence>
<organism evidence="2 3">
    <name type="scientific">Gordonia amicalis</name>
    <dbReference type="NCBI Taxonomy" id="89053"/>
    <lineage>
        <taxon>Bacteria</taxon>
        <taxon>Bacillati</taxon>
        <taxon>Actinomycetota</taxon>
        <taxon>Actinomycetes</taxon>
        <taxon>Mycobacteriales</taxon>
        <taxon>Gordoniaceae</taxon>
        <taxon>Gordonia</taxon>
    </lineage>
</organism>
<dbReference type="RefSeq" id="WP_317510197.1">
    <property type="nucleotide sequence ID" value="NZ_JAWLKH010000002.1"/>
</dbReference>
<evidence type="ECO:0000313" key="2">
    <source>
        <dbReference type="EMBL" id="MDV6310737.1"/>
    </source>
</evidence>
<feature type="compositionally biased region" description="Basic and acidic residues" evidence="1">
    <location>
        <begin position="1"/>
        <end position="25"/>
    </location>
</feature>
<dbReference type="AlphaFoldDB" id="A0AAE4R2V0"/>
<name>A0AAE4R2V0_9ACTN</name>